<evidence type="ECO:0000256" key="2">
    <source>
        <dbReference type="ARBA" id="ARBA00022927"/>
    </source>
</evidence>
<dbReference type="SMART" id="SM00809">
    <property type="entry name" value="Alpha_adaptinC2"/>
    <property type="match status" value="1"/>
</dbReference>
<feature type="domain" description="Clathrin adaptor alpha/beta/gamma-adaptin appendage Ig-like subdomain" evidence="4">
    <location>
        <begin position="188"/>
        <end position="297"/>
    </location>
</feature>
<dbReference type="Gene3D" id="2.60.40.1230">
    <property type="match status" value="1"/>
</dbReference>
<evidence type="ECO:0000256" key="1">
    <source>
        <dbReference type="ARBA" id="ARBA00022448"/>
    </source>
</evidence>
<sequence>MKQQQEAALREAALRQQQEAALKQQQENALRQQQEYALRLQQENVLRQQQEVSMRETALRQQQENAIRQQQENTLRQQQESALRQQQENSIRQQQENVLRQQQEMALRQQQEIAMKQQKEASLKQQQEAFRLQQQKESAFRLPENVLGPQPSMSLPMVPIQFTAETTRPQTIASHTLTADERATKATRKLTIVDSGVLYEDDSIQIALKSDYQRGEGRLDFYIANRTLEQVSGLRILVPPVSYVTSRLTPPPPTIAPQSQAVFQIIYKCEVPFESYPDIQFSMLVRGLSKILKLKVPLAITKFCDPQPCEAQHWFGAWNQIKGFPLEIQNMFQAVTANVVHIQELLSKGFRFAVISGVDTNPLNLVGASFFRSTQGEFPCFARLETNPSAGMIRLTLKSSNAQLTSSLRNIFLLHLGVESSQGQPSQSSLPSMPSLPSQSSQPSQPSFPKGW</sequence>
<name>A0A6B2L3V8_9EUKA</name>
<dbReference type="InterPro" id="IPR009028">
    <property type="entry name" value="Coatomer/calthrin_app_sub_C"/>
</dbReference>
<dbReference type="AlphaFoldDB" id="A0A6B2L3V8"/>
<dbReference type="GO" id="GO:0030131">
    <property type="term" value="C:clathrin adaptor complex"/>
    <property type="evidence" value="ECO:0007669"/>
    <property type="project" value="InterPro"/>
</dbReference>
<reference evidence="5" key="1">
    <citation type="journal article" date="2020" name="J. Eukaryot. Microbiol.">
        <title>De novo Sequencing, Assembly and Annotation of the Transcriptome for the Free-Living Testate Amoeba Arcella intermedia.</title>
        <authorList>
            <person name="Ribeiro G.M."/>
            <person name="Porfirio-Sousa A.L."/>
            <person name="Maurer-Alcala X.X."/>
            <person name="Katz L.A."/>
            <person name="Lahr D.J.G."/>
        </authorList>
    </citation>
    <scope>NUCLEOTIDE SEQUENCE</scope>
</reference>
<dbReference type="InterPro" id="IPR003164">
    <property type="entry name" value="Clathrin_a-adaptin_app_sub_C"/>
</dbReference>
<organism evidence="5">
    <name type="scientific">Arcella intermedia</name>
    <dbReference type="NCBI Taxonomy" id="1963864"/>
    <lineage>
        <taxon>Eukaryota</taxon>
        <taxon>Amoebozoa</taxon>
        <taxon>Tubulinea</taxon>
        <taxon>Elardia</taxon>
        <taxon>Arcellinida</taxon>
        <taxon>Sphaerothecina</taxon>
        <taxon>Arcellidae</taxon>
        <taxon>Arcella</taxon>
    </lineage>
</organism>
<keyword evidence="1" id="KW-0813">Transport</keyword>
<protein>
    <recommendedName>
        <fullName evidence="4">Clathrin adaptor alpha/beta/gamma-adaptin appendage Ig-like subdomain domain-containing protein</fullName>
    </recommendedName>
</protein>
<dbReference type="EMBL" id="GIBP01002559">
    <property type="protein sequence ID" value="NDV31528.1"/>
    <property type="molecule type" value="Transcribed_RNA"/>
</dbReference>
<dbReference type="GO" id="GO:0016192">
    <property type="term" value="P:vesicle-mediated transport"/>
    <property type="evidence" value="ECO:0007669"/>
    <property type="project" value="InterPro"/>
</dbReference>
<dbReference type="Pfam" id="PF02296">
    <property type="entry name" value="Alpha_adaptin_C"/>
    <property type="match status" value="1"/>
</dbReference>
<feature type="region of interest" description="Disordered" evidence="3">
    <location>
        <begin position="421"/>
        <end position="452"/>
    </location>
</feature>
<evidence type="ECO:0000313" key="5">
    <source>
        <dbReference type="EMBL" id="NDV31528.1"/>
    </source>
</evidence>
<proteinExistence type="predicted"/>
<dbReference type="GO" id="GO:0006886">
    <property type="term" value="P:intracellular protein transport"/>
    <property type="evidence" value="ECO:0007669"/>
    <property type="project" value="InterPro"/>
</dbReference>
<keyword evidence="2" id="KW-0653">Protein transport</keyword>
<evidence type="ECO:0000256" key="3">
    <source>
        <dbReference type="SAM" id="MobiDB-lite"/>
    </source>
</evidence>
<evidence type="ECO:0000259" key="4">
    <source>
        <dbReference type="SMART" id="SM00809"/>
    </source>
</evidence>
<dbReference type="SUPFAM" id="SSF55711">
    <property type="entry name" value="Subdomain of clathrin and coatomer appendage domain"/>
    <property type="match status" value="1"/>
</dbReference>
<dbReference type="SUPFAM" id="SSF49348">
    <property type="entry name" value="Clathrin adaptor appendage domain"/>
    <property type="match status" value="1"/>
</dbReference>
<feature type="region of interest" description="Disordered" evidence="3">
    <location>
        <begin position="63"/>
        <end position="89"/>
    </location>
</feature>
<dbReference type="Gene3D" id="3.30.310.10">
    <property type="entry name" value="TATA-Binding Protein"/>
    <property type="match status" value="1"/>
</dbReference>
<dbReference type="InterPro" id="IPR008152">
    <property type="entry name" value="Clathrin_a/b/g-adaptin_app_Ig"/>
</dbReference>
<dbReference type="InterPro" id="IPR013041">
    <property type="entry name" value="Clathrin_app_Ig-like_sf"/>
</dbReference>
<dbReference type="InterPro" id="IPR012295">
    <property type="entry name" value="TBP_dom_sf"/>
</dbReference>
<accession>A0A6B2L3V8</accession>